<dbReference type="EMBL" id="CAATIB010000008">
    <property type="protein sequence ID" value="VNQ46048.1"/>
    <property type="molecule type" value="Genomic_DNA"/>
</dbReference>
<feature type="region of interest" description="Disordered" evidence="1">
    <location>
        <begin position="99"/>
        <end position="121"/>
    </location>
</feature>
<dbReference type="SUPFAM" id="SSF46785">
    <property type="entry name" value="Winged helix' DNA-binding domain"/>
    <property type="match status" value="1"/>
</dbReference>
<organism evidence="2">
    <name type="scientific">Streptococcus pneumoniae</name>
    <dbReference type="NCBI Taxonomy" id="1313"/>
    <lineage>
        <taxon>Bacteria</taxon>
        <taxon>Bacillati</taxon>
        <taxon>Bacillota</taxon>
        <taxon>Bacilli</taxon>
        <taxon>Lactobacillales</taxon>
        <taxon>Streptococcaceae</taxon>
        <taxon>Streptococcus</taxon>
    </lineage>
</organism>
<reference evidence="2" key="1">
    <citation type="submission" date="2019-04" db="EMBL/GenBank/DDBJ databases">
        <authorList>
            <consortium name="Pathogen Informatics"/>
        </authorList>
    </citation>
    <scope>NUCLEOTIDE SEQUENCE</scope>
    <source>
        <strain evidence="2">GPSC30</strain>
    </source>
</reference>
<evidence type="ECO:0000313" key="2">
    <source>
        <dbReference type="EMBL" id="VNQ46048.1"/>
    </source>
</evidence>
<dbReference type="AlphaFoldDB" id="A0A4J2CRF0"/>
<feature type="compositionally biased region" description="Acidic residues" evidence="1">
    <location>
        <begin position="107"/>
        <end position="121"/>
    </location>
</feature>
<dbReference type="InterPro" id="IPR036390">
    <property type="entry name" value="WH_DNA-bd_sf"/>
</dbReference>
<protein>
    <submittedName>
        <fullName evidence="2">Phage replication protein</fullName>
    </submittedName>
</protein>
<gene>
    <name evidence="2" type="ORF">SAMEA3381413_01104</name>
</gene>
<accession>A0A4J2CRF0</accession>
<sequence length="121" mass="14075">MDFTAVGIMMVVLANHPNWQVYPDEIAKRKGVNRKTIDKYFKIFEEAGYLRKIRKKPPGNGGSYIFRFFSDVKISDFQFDIMKQRLNLSIKKASMNYNSDIPKSEMSESEMSESEMSDFGH</sequence>
<proteinExistence type="predicted"/>
<evidence type="ECO:0000256" key="1">
    <source>
        <dbReference type="SAM" id="MobiDB-lite"/>
    </source>
</evidence>
<name>A0A4J2CRF0_STREE</name>